<name>A0A413IJA3_9BACT</name>
<sequence length="429" mass="49747">MLAFAIILASCLFVFKNQRYLLLIFSFTASTSDSLVITELLTHQFSLFPRVMEMLLFVAAFIGVWQNRKILEKLQRKYIQLSMIFIACFAVIAVIKYGMELNMLDIVARIINFSVQYGPTIFILLLSTLHSFDFKRYLYLFLGSHILLAILVMYGPYVNFYYFEFFKYAYWHLNDFSSIPNISDPVLIRGDVLKTLTNKYLYFVDSCFHNANILGFYAGSFAFIFLLDYLNSKRKLFSIILFIVGIILWIDAGTKAPMIAILVVIFTSYYKSLKKNMLLAILILVLFPISIYAVYYAYNNIFVDSINISLESRQELIVEEFDFLLKHFFLGQTLKENISSPHQLFLLYGTSCGIIVMLLSLWLMYIRPFVDTINHYSVSALGIYLLLFFMSITDNFTAISLYMLLFSYLLYECMNNIKSNKIKNGTIGA</sequence>
<dbReference type="Proteomes" id="UP000286063">
    <property type="component" value="Unassembled WGS sequence"/>
</dbReference>
<feature type="transmembrane region" description="Helical" evidence="1">
    <location>
        <begin position="385"/>
        <end position="411"/>
    </location>
</feature>
<feature type="transmembrane region" description="Helical" evidence="1">
    <location>
        <begin position="208"/>
        <end position="227"/>
    </location>
</feature>
<feature type="transmembrane region" description="Helical" evidence="1">
    <location>
        <begin position="278"/>
        <end position="298"/>
    </location>
</feature>
<keyword evidence="1" id="KW-0812">Transmembrane</keyword>
<comment type="caution">
    <text evidence="2">The sequence shown here is derived from an EMBL/GenBank/DDBJ whole genome shotgun (WGS) entry which is preliminary data.</text>
</comment>
<dbReference type="RefSeq" id="WP_117775585.1">
    <property type="nucleotide sequence ID" value="NZ_JAXFLQ010000037.1"/>
</dbReference>
<keyword evidence="1" id="KW-0472">Membrane</keyword>
<feature type="transmembrane region" description="Helical" evidence="1">
    <location>
        <begin position="78"/>
        <end position="95"/>
    </location>
</feature>
<proteinExistence type="predicted"/>
<protein>
    <recommendedName>
        <fullName evidence="4">O-antigen ligase domain-containing protein</fullName>
    </recommendedName>
</protein>
<evidence type="ECO:0000313" key="3">
    <source>
        <dbReference type="Proteomes" id="UP000286063"/>
    </source>
</evidence>
<keyword evidence="1" id="KW-1133">Transmembrane helix</keyword>
<feature type="transmembrane region" description="Helical" evidence="1">
    <location>
        <begin position="107"/>
        <end position="126"/>
    </location>
</feature>
<accession>A0A413IJA3</accession>
<organism evidence="2 3">
    <name type="scientific">Butyricimonas virosa</name>
    <dbReference type="NCBI Taxonomy" id="544645"/>
    <lineage>
        <taxon>Bacteria</taxon>
        <taxon>Pseudomonadati</taxon>
        <taxon>Bacteroidota</taxon>
        <taxon>Bacteroidia</taxon>
        <taxon>Bacteroidales</taxon>
        <taxon>Odoribacteraceae</taxon>
        <taxon>Butyricimonas</taxon>
    </lineage>
</organism>
<feature type="transmembrane region" description="Helical" evidence="1">
    <location>
        <begin position="239"/>
        <end position="266"/>
    </location>
</feature>
<dbReference type="EMBL" id="QSCR01000041">
    <property type="protein sequence ID" value="RGY12690.1"/>
    <property type="molecule type" value="Genomic_DNA"/>
</dbReference>
<evidence type="ECO:0000313" key="2">
    <source>
        <dbReference type="EMBL" id="RGY12690.1"/>
    </source>
</evidence>
<reference evidence="2 3" key="1">
    <citation type="submission" date="2018-08" db="EMBL/GenBank/DDBJ databases">
        <title>A genome reference for cultivated species of the human gut microbiota.</title>
        <authorList>
            <person name="Zou Y."/>
            <person name="Xue W."/>
            <person name="Luo G."/>
        </authorList>
    </citation>
    <scope>NUCLEOTIDE SEQUENCE [LARGE SCALE GENOMIC DNA]</scope>
    <source>
        <strain evidence="2 3">OF02-7</strain>
    </source>
</reference>
<feature type="transmembrane region" description="Helical" evidence="1">
    <location>
        <begin position="138"/>
        <end position="157"/>
    </location>
</feature>
<evidence type="ECO:0000256" key="1">
    <source>
        <dbReference type="SAM" id="Phobius"/>
    </source>
</evidence>
<dbReference type="AlphaFoldDB" id="A0A413IJA3"/>
<evidence type="ECO:0008006" key="4">
    <source>
        <dbReference type="Google" id="ProtNLM"/>
    </source>
</evidence>
<feature type="transmembrane region" description="Helical" evidence="1">
    <location>
        <begin position="47"/>
        <end position="66"/>
    </location>
</feature>
<gene>
    <name evidence="2" type="ORF">DXA50_17345</name>
</gene>
<feature type="transmembrane region" description="Helical" evidence="1">
    <location>
        <begin position="345"/>
        <end position="365"/>
    </location>
</feature>